<feature type="transmembrane region" description="Helical" evidence="2">
    <location>
        <begin position="611"/>
        <end position="638"/>
    </location>
</feature>
<evidence type="ECO:0008006" key="5">
    <source>
        <dbReference type="Google" id="ProtNLM"/>
    </source>
</evidence>
<keyword evidence="2" id="KW-1133">Transmembrane helix</keyword>
<dbReference type="AlphaFoldDB" id="A0A835YQN9"/>
<reference evidence="3" key="1">
    <citation type="submission" date="2021-02" db="EMBL/GenBank/DDBJ databases">
        <title>First Annotated Genome of the Yellow-green Alga Tribonema minus.</title>
        <authorList>
            <person name="Mahan K.M."/>
        </authorList>
    </citation>
    <scope>NUCLEOTIDE SEQUENCE</scope>
    <source>
        <strain evidence="3">UTEX B ZZ1240</strain>
    </source>
</reference>
<feature type="region of interest" description="Disordered" evidence="1">
    <location>
        <begin position="307"/>
        <end position="336"/>
    </location>
</feature>
<feature type="compositionally biased region" description="Acidic residues" evidence="1">
    <location>
        <begin position="322"/>
        <end position="332"/>
    </location>
</feature>
<dbReference type="PANTHER" id="PTHR13018">
    <property type="entry name" value="PROBABLE MEMBRANE PROTEIN DUF221-RELATED"/>
    <property type="match status" value="1"/>
</dbReference>
<dbReference type="InterPro" id="IPR045122">
    <property type="entry name" value="Csc1-like"/>
</dbReference>
<evidence type="ECO:0000313" key="3">
    <source>
        <dbReference type="EMBL" id="KAG5178873.1"/>
    </source>
</evidence>
<dbReference type="PANTHER" id="PTHR13018:SF135">
    <property type="entry name" value="CSC1_OSCA1-LIKE 7TM REGION DOMAIN-CONTAINING PROTEIN"/>
    <property type="match status" value="1"/>
</dbReference>
<feature type="transmembrane region" description="Helical" evidence="2">
    <location>
        <begin position="659"/>
        <end position="681"/>
    </location>
</feature>
<feature type="transmembrane region" description="Helical" evidence="2">
    <location>
        <begin position="726"/>
        <end position="747"/>
    </location>
</feature>
<keyword evidence="4" id="KW-1185">Reference proteome</keyword>
<dbReference type="GO" id="GO:0005227">
    <property type="term" value="F:calcium-activated cation channel activity"/>
    <property type="evidence" value="ECO:0007669"/>
    <property type="project" value="InterPro"/>
</dbReference>
<feature type="transmembrane region" description="Helical" evidence="2">
    <location>
        <begin position="453"/>
        <end position="474"/>
    </location>
</feature>
<dbReference type="EMBL" id="JAFCMP010000511">
    <property type="protein sequence ID" value="KAG5178873.1"/>
    <property type="molecule type" value="Genomic_DNA"/>
</dbReference>
<accession>A0A835YQN9</accession>
<protein>
    <recommendedName>
        <fullName evidence="5">CSC1/OSCA1-like cytosolic domain-containing protein</fullName>
    </recommendedName>
</protein>
<feature type="transmembrane region" description="Helical" evidence="2">
    <location>
        <begin position="480"/>
        <end position="504"/>
    </location>
</feature>
<feature type="compositionally biased region" description="Low complexity" evidence="1">
    <location>
        <begin position="307"/>
        <end position="321"/>
    </location>
</feature>
<feature type="transmembrane region" description="Helical" evidence="2">
    <location>
        <begin position="516"/>
        <end position="535"/>
    </location>
</feature>
<evidence type="ECO:0000256" key="2">
    <source>
        <dbReference type="SAM" id="Phobius"/>
    </source>
</evidence>
<dbReference type="OrthoDB" id="197892at2759"/>
<keyword evidence="2" id="KW-0812">Transmembrane</keyword>
<sequence>MVSWQKANEFFKRLTPRRARDRAAEQRLREAGAARREKWRKAHHLEPTAEPYPALICGADDLGPFGVGIGLYFKQLLWLSGAFFLYGAISLYTMRYFATDYNSHATSAANAPDGLLPGSALCTAYRAVTATRDCPHGAEACAARFTAGCAVSARMSAVDLVGVACLFAYCLLLGGLLEREGRELDESVQTAQDYAVVVNDPGAGDDDPAAWQRFFARFGDVAYVTVVRANAALLAALARRRAAQTALALRSAVSEVETAAAAAAGADGGGGAEAAAAARGVAAVAPAVALGVRKKPAAAAPAAAAAAGGSADGGASAQPPGADDESDDEEDEARQRSCGWRLAHALGLAASRADAAAALARADAEVAALSRPGVHYPVTRVYCVFNTEAAQRNCLHQLSTGKLKARWDYANGAQAAALSFNGNILHAQEPPEPGEIVWHSLQVPNRARALQSLAATLLTGAVVAGSYWVFYAIMHDNADASGLAIVVTLINAALPTACYAINALQSFYDHGDRQGALMAKLIATRFMNTALISYFTTPPGETLSYTRLMAVQSLMVSDAFITPALAIVDAVPRFYRRVLSRASTTQRLMNSYFLGSAWDLGERYTSMLKTVIVALFYAAIYPAGCFFASFCFLATFFIDRYKLVREWRSAPAYDAQLAWRAHNVIIGCILLHLLVTSSWYAGWPFDNAILNADGTYTYSDNSNLVTEALDHLRSSASGYRSAEHRALLVTYGWSTAAVVAVSALIFASSRAARAFRRLVRGDYEPVGADQRIAFTDVPRIETYIPMGYPGDDLVGSLVACHAVNLRTKHYPHLVHLDDESDEQAFKRLNVALEFPVHRRALLFGTVRGFLQGPPAPSAV</sequence>
<keyword evidence="2" id="KW-0472">Membrane</keyword>
<dbReference type="Proteomes" id="UP000664859">
    <property type="component" value="Unassembled WGS sequence"/>
</dbReference>
<evidence type="ECO:0000313" key="4">
    <source>
        <dbReference type="Proteomes" id="UP000664859"/>
    </source>
</evidence>
<dbReference type="GO" id="GO:0005886">
    <property type="term" value="C:plasma membrane"/>
    <property type="evidence" value="ECO:0007669"/>
    <property type="project" value="TreeGrafter"/>
</dbReference>
<evidence type="ECO:0000256" key="1">
    <source>
        <dbReference type="SAM" id="MobiDB-lite"/>
    </source>
</evidence>
<comment type="caution">
    <text evidence="3">The sequence shown here is derived from an EMBL/GenBank/DDBJ whole genome shotgun (WGS) entry which is preliminary data.</text>
</comment>
<feature type="transmembrane region" description="Helical" evidence="2">
    <location>
        <begin position="76"/>
        <end position="94"/>
    </location>
</feature>
<feature type="transmembrane region" description="Helical" evidence="2">
    <location>
        <begin position="160"/>
        <end position="177"/>
    </location>
</feature>
<organism evidence="3 4">
    <name type="scientific">Tribonema minus</name>
    <dbReference type="NCBI Taxonomy" id="303371"/>
    <lineage>
        <taxon>Eukaryota</taxon>
        <taxon>Sar</taxon>
        <taxon>Stramenopiles</taxon>
        <taxon>Ochrophyta</taxon>
        <taxon>PX clade</taxon>
        <taxon>Xanthophyceae</taxon>
        <taxon>Tribonematales</taxon>
        <taxon>Tribonemataceae</taxon>
        <taxon>Tribonema</taxon>
    </lineage>
</organism>
<proteinExistence type="predicted"/>
<name>A0A835YQN9_9STRA</name>
<gene>
    <name evidence="3" type="ORF">JKP88DRAFT_328129</name>
</gene>